<reference evidence="5" key="1">
    <citation type="submission" date="2011-05" db="EMBL/GenBank/DDBJ databases">
        <authorList>
            <person name="Richards S.R."/>
            <person name="Qu J."/>
            <person name="Jiang H."/>
            <person name="Jhangiani S.N."/>
            <person name="Agravi P."/>
            <person name="Goodspeed R."/>
            <person name="Gross S."/>
            <person name="Mandapat C."/>
            <person name="Jackson L."/>
            <person name="Mathew T."/>
            <person name="Pu L."/>
            <person name="Thornton R."/>
            <person name="Saada N."/>
            <person name="Wilczek-Boney K.B."/>
            <person name="Lee S."/>
            <person name="Kovar C."/>
            <person name="Wu Y."/>
            <person name="Scherer S.E."/>
            <person name="Worley K.C."/>
            <person name="Muzny D.M."/>
            <person name="Gibbs R."/>
        </authorList>
    </citation>
    <scope>NUCLEOTIDE SEQUENCE</scope>
    <source>
        <strain evidence="5">Brora</strain>
    </source>
</reference>
<evidence type="ECO:0000256" key="2">
    <source>
        <dbReference type="SAM" id="SignalP"/>
    </source>
</evidence>
<dbReference type="InterPro" id="IPR050546">
    <property type="entry name" value="Glycosyl_Hydrlase_16"/>
</dbReference>
<dbReference type="CDD" id="cd08023">
    <property type="entry name" value="GH16_laminarinase_like"/>
    <property type="match status" value="1"/>
</dbReference>
<dbReference type="GO" id="GO:0004553">
    <property type="term" value="F:hydrolase activity, hydrolyzing O-glycosyl compounds"/>
    <property type="evidence" value="ECO:0007669"/>
    <property type="project" value="InterPro"/>
</dbReference>
<dbReference type="PANTHER" id="PTHR10963">
    <property type="entry name" value="GLYCOSYL HYDROLASE-RELATED"/>
    <property type="match status" value="1"/>
</dbReference>
<accession>T1J6Q0</accession>
<dbReference type="PhylomeDB" id="T1J6Q0"/>
<protein>
    <recommendedName>
        <fullName evidence="3">GH16 domain-containing protein</fullName>
    </recommendedName>
</protein>
<dbReference type="STRING" id="126957.T1J6Q0"/>
<dbReference type="EnsemblMetazoa" id="SMAR009322-RA">
    <property type="protein sequence ID" value="SMAR009322-PA"/>
    <property type="gene ID" value="SMAR009322"/>
</dbReference>
<evidence type="ECO:0000313" key="5">
    <source>
        <dbReference type="Proteomes" id="UP000014500"/>
    </source>
</evidence>
<reference evidence="4" key="2">
    <citation type="submission" date="2015-02" db="UniProtKB">
        <authorList>
            <consortium name="EnsemblMetazoa"/>
        </authorList>
    </citation>
    <scope>IDENTIFICATION</scope>
</reference>
<dbReference type="HOGENOM" id="CLU_019533_0_2_1"/>
<dbReference type="PROSITE" id="PS51762">
    <property type="entry name" value="GH16_2"/>
    <property type="match status" value="1"/>
</dbReference>
<comment type="similarity">
    <text evidence="1">Belongs to the glycosyl hydrolase 16 family.</text>
</comment>
<dbReference type="Pfam" id="PF00722">
    <property type="entry name" value="Glyco_hydro_16"/>
    <property type="match status" value="1"/>
</dbReference>
<proteinExistence type="inferred from homology"/>
<sequence>MKLFLVLFNFLLANANEWELIWQDNFDHHIDTQNWVHEIGDGCPNICGWGNNELQYYTDSSSNSYVQGGHLVIQAKKENLHNKEYTSARMITKGKAQWRYGKFEISAKLPKGSGIWPAIWMLPVNNILGDWPRSGEIDIMELLGQEPSIAHCTAHYGNSYNDKGQKSTSYNLATGSFSDDFHLYEIIWNEDKITWYIDGNKVQEVINGQTPPYTYPFNSDDFFLILNVAVGGYWPGSPKDDTTFPVKMEVDYIRIYRNKNSTDTSNDFRGTSHSLLDWLKLLFIVGIGLVTQ</sequence>
<dbReference type="eggNOG" id="ENOG502QRX5">
    <property type="taxonomic scope" value="Eukaryota"/>
</dbReference>
<dbReference type="InterPro" id="IPR013320">
    <property type="entry name" value="ConA-like_dom_sf"/>
</dbReference>
<name>T1J6Q0_STRMM</name>
<dbReference type="SUPFAM" id="SSF49899">
    <property type="entry name" value="Concanavalin A-like lectins/glucanases"/>
    <property type="match status" value="1"/>
</dbReference>
<feature type="signal peptide" evidence="2">
    <location>
        <begin position="1"/>
        <end position="15"/>
    </location>
</feature>
<keyword evidence="2" id="KW-0732">Signal</keyword>
<dbReference type="EMBL" id="JH431882">
    <property type="status" value="NOT_ANNOTATED_CDS"/>
    <property type="molecule type" value="Genomic_DNA"/>
</dbReference>
<feature type="chain" id="PRO_5012452387" description="GH16 domain-containing protein" evidence="2">
    <location>
        <begin position="16"/>
        <end position="292"/>
    </location>
</feature>
<feature type="domain" description="GH16" evidence="3">
    <location>
        <begin position="16"/>
        <end position="261"/>
    </location>
</feature>
<evidence type="ECO:0000259" key="3">
    <source>
        <dbReference type="PROSITE" id="PS51762"/>
    </source>
</evidence>
<dbReference type="PANTHER" id="PTHR10963:SF55">
    <property type="entry name" value="GLYCOSIDE HYDROLASE FAMILY 16 PROTEIN"/>
    <property type="match status" value="1"/>
</dbReference>
<dbReference type="Proteomes" id="UP000014500">
    <property type="component" value="Unassembled WGS sequence"/>
</dbReference>
<evidence type="ECO:0000256" key="1">
    <source>
        <dbReference type="ARBA" id="ARBA00006865"/>
    </source>
</evidence>
<dbReference type="AlphaFoldDB" id="T1J6Q0"/>
<organism evidence="4 5">
    <name type="scientific">Strigamia maritima</name>
    <name type="common">European centipede</name>
    <name type="synonym">Geophilus maritimus</name>
    <dbReference type="NCBI Taxonomy" id="126957"/>
    <lineage>
        <taxon>Eukaryota</taxon>
        <taxon>Metazoa</taxon>
        <taxon>Ecdysozoa</taxon>
        <taxon>Arthropoda</taxon>
        <taxon>Myriapoda</taxon>
        <taxon>Chilopoda</taxon>
        <taxon>Pleurostigmophora</taxon>
        <taxon>Geophilomorpha</taxon>
        <taxon>Linotaeniidae</taxon>
        <taxon>Strigamia</taxon>
    </lineage>
</organism>
<dbReference type="Gene3D" id="2.60.120.200">
    <property type="match status" value="1"/>
</dbReference>
<evidence type="ECO:0000313" key="4">
    <source>
        <dbReference type="EnsemblMetazoa" id="SMAR009322-PA"/>
    </source>
</evidence>
<dbReference type="GO" id="GO:0005975">
    <property type="term" value="P:carbohydrate metabolic process"/>
    <property type="evidence" value="ECO:0007669"/>
    <property type="project" value="InterPro"/>
</dbReference>
<dbReference type="OMA" id="NEVQTYT"/>
<dbReference type="InterPro" id="IPR000757">
    <property type="entry name" value="Beta-glucanase-like"/>
</dbReference>
<keyword evidence="5" id="KW-1185">Reference proteome</keyword>